<reference evidence="2 3" key="1">
    <citation type="submission" date="2019-10" db="EMBL/GenBank/DDBJ databases">
        <authorList>
            <person name="Palmer J.M."/>
        </authorList>
    </citation>
    <scope>NUCLEOTIDE SEQUENCE [LARGE SCALE GENOMIC DNA]</scope>
    <source>
        <strain evidence="2 3">TWF696</strain>
    </source>
</reference>
<comment type="caution">
    <text evidence="2">The sequence shown here is derived from an EMBL/GenBank/DDBJ whole genome shotgun (WGS) entry which is preliminary data.</text>
</comment>
<protein>
    <submittedName>
        <fullName evidence="2">Uncharacterized protein</fullName>
    </submittedName>
</protein>
<evidence type="ECO:0000313" key="2">
    <source>
        <dbReference type="EMBL" id="KAK6352903.1"/>
    </source>
</evidence>
<dbReference type="EMBL" id="JAVHNQ010000003">
    <property type="protein sequence ID" value="KAK6352903.1"/>
    <property type="molecule type" value="Genomic_DNA"/>
</dbReference>
<evidence type="ECO:0000313" key="3">
    <source>
        <dbReference type="Proteomes" id="UP001375240"/>
    </source>
</evidence>
<keyword evidence="3" id="KW-1185">Reference proteome</keyword>
<evidence type="ECO:0000256" key="1">
    <source>
        <dbReference type="SAM" id="MobiDB-lite"/>
    </source>
</evidence>
<feature type="region of interest" description="Disordered" evidence="1">
    <location>
        <begin position="91"/>
        <end position="117"/>
    </location>
</feature>
<feature type="compositionally biased region" description="Polar residues" evidence="1">
    <location>
        <begin position="91"/>
        <end position="105"/>
    </location>
</feature>
<dbReference type="AlphaFoldDB" id="A0AAV9V329"/>
<name>A0AAV9V329_9PEZI</name>
<accession>A0AAV9V329</accession>
<sequence>MGTINKAEFPYYLDHIELHEGIHCDDPNPLLIPMESDLTMAEMNSEQNSESRYSSRGQLSEIAEEPPNAAIQVADMNEFFADSHIDEGVTRSLSDVESSDAQSANGRLGTNADVNDGIGPMKPGIDTWNLWPSIEYTAPASMRFITNYSKKHNVAMAA</sequence>
<proteinExistence type="predicted"/>
<gene>
    <name evidence="2" type="ORF">TWF696_004901</name>
</gene>
<organism evidence="2 3">
    <name type="scientific">Orbilia brochopaga</name>
    <dbReference type="NCBI Taxonomy" id="3140254"/>
    <lineage>
        <taxon>Eukaryota</taxon>
        <taxon>Fungi</taxon>
        <taxon>Dikarya</taxon>
        <taxon>Ascomycota</taxon>
        <taxon>Pezizomycotina</taxon>
        <taxon>Orbiliomycetes</taxon>
        <taxon>Orbiliales</taxon>
        <taxon>Orbiliaceae</taxon>
        <taxon>Orbilia</taxon>
    </lineage>
</organism>
<dbReference type="Proteomes" id="UP001375240">
    <property type="component" value="Unassembled WGS sequence"/>
</dbReference>